<name>A0AAU8HLI6_9ACTN</name>
<dbReference type="InterPro" id="IPR037883">
    <property type="entry name" value="Knr4/Smi1-like_sf"/>
</dbReference>
<reference evidence="1" key="1">
    <citation type="submission" date="2024-01" db="EMBL/GenBank/DDBJ databases">
        <title>The genome sequence of Micromonospora mangrovi CCTCC AA 2012012.</title>
        <authorList>
            <person name="Gao J."/>
        </authorList>
    </citation>
    <scope>NUCLEOTIDE SEQUENCE</scope>
    <source>
        <strain evidence="1">CCTCC AA 2012012</strain>
    </source>
</reference>
<gene>
    <name evidence="2" type="ORF">ABUL08_05085</name>
    <name evidence="1" type="ORF">VK199_05050</name>
</gene>
<dbReference type="SUPFAM" id="SSF160631">
    <property type="entry name" value="SMI1/KNR4-like"/>
    <property type="match status" value="1"/>
</dbReference>
<dbReference type="EMBL" id="CP157762">
    <property type="protein sequence ID" value="XBP96609.1"/>
    <property type="molecule type" value="Genomic_DNA"/>
</dbReference>
<accession>A0AAU8HLI6</accession>
<organism evidence="2">
    <name type="scientific">Micromonospora sp. CCTCC AA 2012012</name>
    <dbReference type="NCBI Taxonomy" id="3111921"/>
    <lineage>
        <taxon>Bacteria</taxon>
        <taxon>Bacillati</taxon>
        <taxon>Actinomycetota</taxon>
        <taxon>Actinomycetes</taxon>
        <taxon>Micromonosporales</taxon>
        <taxon>Micromonosporaceae</taxon>
        <taxon>Micromonospora</taxon>
    </lineage>
</organism>
<dbReference type="AlphaFoldDB" id="A0AAU8HLI6"/>
<dbReference type="EMBL" id="CP159342">
    <property type="protein sequence ID" value="XCH77316.1"/>
    <property type="molecule type" value="Genomic_DNA"/>
</dbReference>
<sequence length="156" mass="17842">MDWLNLTEACGHNFPPDYRRYVERFPPGAIGPLTVHHPLRWPSIQDFVDYAANHHDVMNDRAEMEGGYPYRFGNSVGDLCMWGIIQADYLLCWRITADSPAGWQTVVCDISMDDSPESYCGTLTELLLDLGGRREPVPVISYVTETSLPYKFHPFR</sequence>
<reference evidence="2" key="2">
    <citation type="submission" date="2024-06" db="EMBL/GenBank/DDBJ databases">
        <title>Micromonospora mangrovi CCTCC AA 2012012 genome sequences.</title>
        <authorList>
            <person name="Gao J."/>
        </authorList>
    </citation>
    <scope>NUCLEOTIDE SEQUENCE</scope>
    <source>
        <strain evidence="2">CCTCC AA 2012012</strain>
    </source>
</reference>
<dbReference type="RefSeq" id="WP_350938507.1">
    <property type="nucleotide sequence ID" value="NZ_CP157762.1"/>
</dbReference>
<proteinExistence type="predicted"/>
<protein>
    <recommendedName>
        <fullName evidence="3">Knr4/Smi1-like domain-containing protein</fullName>
    </recommendedName>
</protein>
<evidence type="ECO:0000313" key="1">
    <source>
        <dbReference type="EMBL" id="XBP96609.1"/>
    </source>
</evidence>
<evidence type="ECO:0008006" key="3">
    <source>
        <dbReference type="Google" id="ProtNLM"/>
    </source>
</evidence>
<evidence type="ECO:0000313" key="2">
    <source>
        <dbReference type="EMBL" id="XCH77316.1"/>
    </source>
</evidence>